<name>G4ZM95_PHYSP</name>
<dbReference type="PANTHER" id="PTHR13510:SF44">
    <property type="entry name" value="RABENOSYN-5"/>
    <property type="match status" value="1"/>
</dbReference>
<reference evidence="1 2" key="1">
    <citation type="journal article" date="2006" name="Science">
        <title>Phytophthora genome sequences uncover evolutionary origins and mechanisms of pathogenesis.</title>
        <authorList>
            <person name="Tyler B.M."/>
            <person name="Tripathy S."/>
            <person name="Zhang X."/>
            <person name="Dehal P."/>
            <person name="Jiang R.H."/>
            <person name="Aerts A."/>
            <person name="Arredondo F.D."/>
            <person name="Baxter L."/>
            <person name="Bensasson D."/>
            <person name="Beynon J.L."/>
            <person name="Chapman J."/>
            <person name="Damasceno C.M."/>
            <person name="Dorrance A.E."/>
            <person name="Dou D."/>
            <person name="Dickerman A.W."/>
            <person name="Dubchak I.L."/>
            <person name="Garbelotto M."/>
            <person name="Gijzen M."/>
            <person name="Gordon S.G."/>
            <person name="Govers F."/>
            <person name="Grunwald N.J."/>
            <person name="Huang W."/>
            <person name="Ivors K.L."/>
            <person name="Jones R.W."/>
            <person name="Kamoun S."/>
            <person name="Krampis K."/>
            <person name="Lamour K.H."/>
            <person name="Lee M.K."/>
            <person name="McDonald W.H."/>
            <person name="Medina M."/>
            <person name="Meijer H.J."/>
            <person name="Nordberg E.K."/>
            <person name="Maclean D.J."/>
            <person name="Ospina-Giraldo M.D."/>
            <person name="Morris P.F."/>
            <person name="Phuntumart V."/>
            <person name="Putnam N.H."/>
            <person name="Rash S."/>
            <person name="Rose J.K."/>
            <person name="Sakihama Y."/>
            <person name="Salamov A.A."/>
            <person name="Savidor A."/>
            <person name="Scheuring C.F."/>
            <person name="Smith B.M."/>
            <person name="Sobral B.W."/>
            <person name="Terry A."/>
            <person name="Torto-Alalibo T.A."/>
            <person name="Win J."/>
            <person name="Xu Z."/>
            <person name="Zhang H."/>
            <person name="Grigoriev I.V."/>
            <person name="Rokhsar D.S."/>
            <person name="Boore J.L."/>
        </authorList>
    </citation>
    <scope>NUCLEOTIDE SEQUENCE [LARGE SCALE GENOMIC DNA]</scope>
    <source>
        <strain evidence="1 2">P6497</strain>
    </source>
</reference>
<dbReference type="EMBL" id="JH159155">
    <property type="protein sequence ID" value="EGZ14628.1"/>
    <property type="molecule type" value="Genomic_DNA"/>
</dbReference>
<evidence type="ECO:0000313" key="1">
    <source>
        <dbReference type="EMBL" id="EGZ14628.1"/>
    </source>
</evidence>
<evidence type="ECO:0000313" key="2">
    <source>
        <dbReference type="Proteomes" id="UP000002640"/>
    </source>
</evidence>
<dbReference type="STRING" id="1094619.G4ZM95"/>
<protein>
    <recommendedName>
        <fullName evidence="3">FYVE-type domain-containing protein</fullName>
    </recommendedName>
</protein>
<dbReference type="SUPFAM" id="SSF55961">
    <property type="entry name" value="Bet v1-like"/>
    <property type="match status" value="1"/>
</dbReference>
<keyword evidence="2" id="KW-1185">Reference proteome</keyword>
<dbReference type="AlphaFoldDB" id="G4ZM95"/>
<dbReference type="Gene3D" id="3.30.530.20">
    <property type="match status" value="1"/>
</dbReference>
<dbReference type="InterPro" id="IPR023393">
    <property type="entry name" value="START-like_dom_sf"/>
</dbReference>
<dbReference type="SUPFAM" id="SSF57903">
    <property type="entry name" value="FYVE/PHD zinc finger"/>
    <property type="match status" value="1"/>
</dbReference>
<dbReference type="Proteomes" id="UP000002640">
    <property type="component" value="Unassembled WGS sequence"/>
</dbReference>
<gene>
    <name evidence="1" type="ORF">PHYSODRAFT_506724</name>
</gene>
<dbReference type="InParanoid" id="G4ZM95"/>
<dbReference type="InterPro" id="IPR052727">
    <property type="entry name" value="Rab4/Rab5_effector"/>
</dbReference>
<accession>G4ZM95</accession>
<organism evidence="1 2">
    <name type="scientific">Phytophthora sojae (strain P6497)</name>
    <name type="common">Soybean stem and root rot agent</name>
    <name type="synonym">Phytophthora megasperma f. sp. glycines</name>
    <dbReference type="NCBI Taxonomy" id="1094619"/>
    <lineage>
        <taxon>Eukaryota</taxon>
        <taxon>Sar</taxon>
        <taxon>Stramenopiles</taxon>
        <taxon>Oomycota</taxon>
        <taxon>Peronosporomycetes</taxon>
        <taxon>Peronosporales</taxon>
        <taxon>Peronosporaceae</taxon>
        <taxon>Phytophthora</taxon>
    </lineage>
</organism>
<dbReference type="RefSeq" id="XP_009528377.1">
    <property type="nucleotide sequence ID" value="XM_009530082.1"/>
</dbReference>
<dbReference type="GeneID" id="20658655"/>
<dbReference type="KEGG" id="psoj:PHYSODRAFT_506724"/>
<dbReference type="InterPro" id="IPR011011">
    <property type="entry name" value="Znf_FYVE_PHD"/>
</dbReference>
<proteinExistence type="predicted"/>
<dbReference type="OMA" id="DNFACAT"/>
<sequence>MKDRFNDNPFPDVHVSDAERQELIKLVDGYVDDYVKKYEEFVEVGKRKVDKRRWDHIKSKDNIHVYTERTRKELKRMGIEPDNSLSATQRLKGEAAAAKDLPVMLSVGTLVGEMDDLMYGVVNPTLDDMRLKASYVHDLDNAAVLCSVITPSKTDPYRSLVIKWMSNDMPFQATSFVKSRDIVYIEATGTVYLEDGERVGYHLMHSIDFPQTKPLPNKIRANLSLFACYRQLDRNVIDNFACATVDPGGHIMRSLLVNVAAGAMFCVTNYVYCGQMKKLAWLLQQQHASVDYPAKKAESRKHCVVCAKKFSSVIGSIGRSSCKICYGSVCYSCKIRQNISFIVVGGKLIQRKVVVCAKCMGEATQWNAEEIARDQLSVYEACKSDDGCSYVACTVSCEMSFLESSASVLEEYENWQDI</sequence>
<evidence type="ECO:0008006" key="3">
    <source>
        <dbReference type="Google" id="ProtNLM"/>
    </source>
</evidence>
<dbReference type="PANTHER" id="PTHR13510">
    <property type="entry name" value="FYVE-FINGER-CONTAINING RAB5 EFFECTOR PROTEIN RABENOSYN-5-RELATED"/>
    <property type="match status" value="1"/>
</dbReference>